<evidence type="ECO:0000313" key="28">
    <source>
        <dbReference type="Proteomes" id="UP000092616"/>
    </source>
</evidence>
<feature type="binding site" evidence="21">
    <location>
        <position position="88"/>
    </location>
    <ligand>
        <name>substrate</name>
    </ligand>
</feature>
<evidence type="ECO:0000256" key="7">
    <source>
        <dbReference type="ARBA" id="ARBA00022519"/>
    </source>
</evidence>
<evidence type="ECO:0000313" key="26">
    <source>
        <dbReference type="EMBL" id="OBX77118.1"/>
    </source>
</evidence>
<evidence type="ECO:0000256" key="12">
    <source>
        <dbReference type="ARBA" id="ARBA00022777"/>
    </source>
</evidence>
<organism evidence="25 28">
    <name type="scientific">Faucicola atlantae</name>
    <dbReference type="NCBI Taxonomy" id="34059"/>
    <lineage>
        <taxon>Bacteria</taxon>
        <taxon>Pseudomonadati</taxon>
        <taxon>Pseudomonadota</taxon>
        <taxon>Gammaproteobacteria</taxon>
        <taxon>Moraxellales</taxon>
        <taxon>Moraxellaceae</taxon>
        <taxon>Faucicola</taxon>
    </lineage>
</organism>
<dbReference type="EMBL" id="LZMZ01000025">
    <property type="protein sequence ID" value="OBX77118.1"/>
    <property type="molecule type" value="Genomic_DNA"/>
</dbReference>
<evidence type="ECO:0000256" key="1">
    <source>
        <dbReference type="ARBA" id="ARBA00004429"/>
    </source>
</evidence>
<keyword evidence="7 24" id="KW-0997">Cell inner membrane</keyword>
<dbReference type="OrthoDB" id="9796011at2"/>
<keyword evidence="8 24" id="KW-0808">Transferase</keyword>
<dbReference type="Gene3D" id="1.10.287.3610">
    <property type="match status" value="1"/>
</dbReference>
<sequence>MNQSSKSSNNSNLTGYAAQAKGKTGVMRIIKAAGYSRDGFLAAYHNEAAFRQVTWLNAALLVVLVFMPFDLVVKMVLVLASFFSVVVELFNTAIEAAIDHTSTERHPLAKIAKDVGSAAQLMALLLLALLWAMAVWQR</sequence>
<evidence type="ECO:0000256" key="4">
    <source>
        <dbReference type="ARBA" id="ARBA00017575"/>
    </source>
</evidence>
<evidence type="ECO:0000256" key="18">
    <source>
        <dbReference type="ARBA" id="ARBA00023209"/>
    </source>
</evidence>
<feature type="transmembrane region" description="Helical" evidence="24">
    <location>
        <begin position="118"/>
        <end position="136"/>
    </location>
</feature>
<dbReference type="EC" id="2.7.1.107" evidence="3 24"/>
<feature type="binding site" evidence="22">
    <location>
        <position position="28"/>
    </location>
    <ligand>
        <name>ATP</name>
        <dbReference type="ChEBI" id="CHEBI:30616"/>
    </ligand>
</feature>
<accession>A0A1B8Q9L8</accession>
<evidence type="ECO:0000256" key="13">
    <source>
        <dbReference type="ARBA" id="ARBA00022840"/>
    </source>
</evidence>
<keyword evidence="14 23" id="KW-0460">Magnesium</keyword>
<comment type="caution">
    <text evidence="24">Lacks conserved residue(s) required for the propagation of feature annotation.</text>
</comment>
<reference evidence="26 27" key="2">
    <citation type="submission" date="2016-06" db="EMBL/GenBank/DDBJ databases">
        <title>Draft genome of Moraxella atlantae CCUG 66109.</title>
        <authorList>
            <person name="Salva-Serra F."/>
            <person name="Engstrom-Jakobsson H."/>
            <person name="Thorell K."/>
            <person name="Gonzales-Siles L."/>
            <person name="Karlsson R."/>
            <person name="Boulund F."/>
            <person name="Engstrand L."/>
            <person name="Kristiansson E."/>
            <person name="Moore E."/>
        </authorList>
    </citation>
    <scope>NUCLEOTIDE SEQUENCE [LARGE SCALE GENOMIC DNA]</scope>
    <source>
        <strain evidence="26 27">CCUG 66109</strain>
    </source>
</reference>
<gene>
    <name evidence="25" type="ORF">A9306_02550</name>
    <name evidence="26" type="ORF">A9308_07320</name>
</gene>
<feature type="binding site" evidence="21">
    <location>
        <position position="28"/>
    </location>
    <ligand>
        <name>substrate</name>
    </ligand>
</feature>
<evidence type="ECO:0000256" key="14">
    <source>
        <dbReference type="ARBA" id="ARBA00022842"/>
    </source>
</evidence>
<evidence type="ECO:0000313" key="25">
    <source>
        <dbReference type="EMBL" id="OBX75412.1"/>
    </source>
</evidence>
<dbReference type="CDD" id="cd14264">
    <property type="entry name" value="DAGK_IM"/>
    <property type="match status" value="1"/>
</dbReference>
<dbReference type="AlphaFoldDB" id="A0A1B8Q9L8"/>
<evidence type="ECO:0000256" key="11">
    <source>
        <dbReference type="ARBA" id="ARBA00022741"/>
    </source>
</evidence>
<comment type="caution">
    <text evidence="25">The sequence shown here is derived from an EMBL/GenBank/DDBJ whole genome shotgun (WGS) entry which is preliminary data.</text>
</comment>
<dbReference type="RefSeq" id="WP_067237022.1">
    <property type="nucleotide sequence ID" value="NZ_LZMZ01000025.1"/>
</dbReference>
<dbReference type="GO" id="GO:0005886">
    <property type="term" value="C:plasma membrane"/>
    <property type="evidence" value="ECO:0007669"/>
    <property type="project" value="UniProtKB-SubCell"/>
</dbReference>
<dbReference type="GO" id="GO:0004143">
    <property type="term" value="F:ATP-dependent diacylglycerol kinase activity"/>
    <property type="evidence" value="ECO:0007669"/>
    <property type="project" value="UniProtKB-EC"/>
</dbReference>
<dbReference type="Proteomes" id="UP000092508">
    <property type="component" value="Unassembled WGS sequence"/>
</dbReference>
<feature type="binding site" evidence="22">
    <location>
        <position position="35"/>
    </location>
    <ligand>
        <name>ATP</name>
        <dbReference type="ChEBI" id="CHEBI:30616"/>
    </ligand>
</feature>
<dbReference type="InterPro" id="IPR036945">
    <property type="entry name" value="DAGK_sf"/>
</dbReference>
<feature type="binding site" evidence="22">
    <location>
        <position position="95"/>
    </location>
    <ligand>
        <name>ATP</name>
        <dbReference type="ChEBI" id="CHEBI:30616"/>
    </ligand>
</feature>
<feature type="binding site" evidence="21">
    <location>
        <begin position="131"/>
        <end position="136"/>
    </location>
    <ligand>
        <name>substrate</name>
    </ligand>
</feature>
<keyword evidence="18" id="KW-0594">Phospholipid biosynthesis</keyword>
<dbReference type="InterPro" id="IPR033718">
    <property type="entry name" value="DAGK_prok"/>
</dbReference>
<reference evidence="25 28" key="1">
    <citation type="submission" date="2016-06" db="EMBL/GenBank/DDBJ databases">
        <title>Draft genome of Moraxella atlantae CCUG 59586.</title>
        <authorList>
            <person name="Salva-Serra F."/>
            <person name="Engstrom-Jakobsson H."/>
            <person name="Thorell K."/>
            <person name="Gonzales-Siles L."/>
            <person name="Karlsson R."/>
            <person name="Boulund F."/>
            <person name="Engstrand L."/>
            <person name="Kristiansson E."/>
            <person name="Moore E."/>
        </authorList>
    </citation>
    <scope>NUCLEOTIDE SEQUENCE [LARGE SCALE GENOMIC DNA]</scope>
    <source>
        <strain evidence="25 28">CCUG 59586</strain>
    </source>
</reference>
<protein>
    <recommendedName>
        <fullName evidence="4 24">Diacylglycerol kinase</fullName>
        <ecNumber evidence="3 24">2.7.1.107</ecNumber>
    </recommendedName>
</protein>
<feature type="active site" description="Proton acceptor" evidence="20">
    <location>
        <position position="88"/>
    </location>
</feature>
<evidence type="ECO:0000256" key="17">
    <source>
        <dbReference type="ARBA" id="ARBA00023136"/>
    </source>
</evidence>
<evidence type="ECO:0000256" key="23">
    <source>
        <dbReference type="PIRSR" id="PIRSR600829-4"/>
    </source>
</evidence>
<keyword evidence="11 22" id="KW-0547">Nucleotide-binding</keyword>
<dbReference type="STRING" id="34059.A9308_07320"/>
<comment type="subcellular location">
    <subcellularLocation>
        <location evidence="1 24">Cell inner membrane</location>
        <topology evidence="1 24">Multi-pass membrane protein</topology>
    </subcellularLocation>
</comment>
<dbReference type="EMBL" id="LZNA01000070">
    <property type="protein sequence ID" value="OBX75412.1"/>
    <property type="molecule type" value="Genomic_DNA"/>
</dbReference>
<keyword evidence="9 24" id="KW-0812">Transmembrane</keyword>
<evidence type="ECO:0000256" key="5">
    <source>
        <dbReference type="ARBA" id="ARBA00022475"/>
    </source>
</evidence>
<feature type="binding site" evidence="22">
    <location>
        <position position="47"/>
    </location>
    <ligand>
        <name>ATP</name>
        <dbReference type="ChEBI" id="CHEBI:30616"/>
    </ligand>
</feature>
<keyword evidence="15 24" id="KW-1133">Transmembrane helix</keyword>
<keyword evidence="6" id="KW-0444">Lipid biosynthesis</keyword>
<evidence type="ECO:0000256" key="20">
    <source>
        <dbReference type="PIRSR" id="PIRSR600829-1"/>
    </source>
</evidence>
<dbReference type="Proteomes" id="UP000092616">
    <property type="component" value="Unassembled WGS sequence"/>
</dbReference>
<comment type="cofactor">
    <cofactor evidence="23">
        <name>Mg(2+)</name>
        <dbReference type="ChEBI" id="CHEBI:18420"/>
    </cofactor>
    <text evidence="23">Mn(2+), Zn(2+), Cd(2+) and Co(2+) support activity to lesser extents.</text>
</comment>
<proteinExistence type="inferred from homology"/>
<keyword evidence="19 24" id="KW-1208">Phospholipid metabolism</keyword>
<evidence type="ECO:0000256" key="24">
    <source>
        <dbReference type="RuleBase" id="RU363065"/>
    </source>
</evidence>
<keyword evidence="10 23" id="KW-0479">Metal-binding</keyword>
<dbReference type="InterPro" id="IPR000829">
    <property type="entry name" value="DAGK"/>
</dbReference>
<name>A0A1B8Q9L8_9GAMM</name>
<evidence type="ECO:0000256" key="21">
    <source>
        <dbReference type="PIRSR" id="PIRSR600829-2"/>
    </source>
</evidence>
<keyword evidence="17 24" id="KW-0472">Membrane</keyword>
<feature type="binding site" evidence="21">
    <location>
        <position position="117"/>
    </location>
    <ligand>
        <name>substrate</name>
    </ligand>
</feature>
<evidence type="ECO:0000256" key="2">
    <source>
        <dbReference type="ARBA" id="ARBA00005967"/>
    </source>
</evidence>
<keyword evidence="12 24" id="KW-0418">Kinase</keyword>
<dbReference type="PANTHER" id="PTHR34299">
    <property type="entry name" value="DIACYLGLYCEROL KINASE"/>
    <property type="match status" value="1"/>
</dbReference>
<feature type="binding site" evidence="22">
    <location>
        <begin position="113"/>
        <end position="114"/>
    </location>
    <ligand>
        <name>ATP</name>
        <dbReference type="ChEBI" id="CHEBI:30616"/>
    </ligand>
</feature>
<evidence type="ECO:0000256" key="9">
    <source>
        <dbReference type="ARBA" id="ARBA00022692"/>
    </source>
</evidence>
<comment type="function">
    <text evidence="24">Catalyzes the ATP-dependent phosphorylation of sn-l,2-diacylglycerol (DAG) to phosphatidic acid. Involved in the recycling of diacylglycerol produced as a by-product during membrane-derived oligosaccharide (MDO) biosynthesis.</text>
</comment>
<dbReference type="GO" id="GO:0005524">
    <property type="term" value="F:ATP binding"/>
    <property type="evidence" value="ECO:0007669"/>
    <property type="project" value="UniProtKB-KW"/>
</dbReference>
<comment type="similarity">
    <text evidence="2 24">Belongs to the bacterial diacylglycerol kinase family.</text>
</comment>
<keyword evidence="5" id="KW-1003">Cell membrane</keyword>
<evidence type="ECO:0000256" key="3">
    <source>
        <dbReference type="ARBA" id="ARBA00012133"/>
    </source>
</evidence>
<evidence type="ECO:0000256" key="15">
    <source>
        <dbReference type="ARBA" id="ARBA00022989"/>
    </source>
</evidence>
<keyword evidence="28" id="KW-1185">Reference proteome</keyword>
<evidence type="ECO:0000256" key="22">
    <source>
        <dbReference type="PIRSR" id="PIRSR600829-3"/>
    </source>
</evidence>
<evidence type="ECO:0000313" key="27">
    <source>
        <dbReference type="Proteomes" id="UP000092508"/>
    </source>
</evidence>
<evidence type="ECO:0000256" key="8">
    <source>
        <dbReference type="ARBA" id="ARBA00022679"/>
    </source>
</evidence>
<feature type="binding site" evidence="23">
    <location>
        <position position="47"/>
    </location>
    <ligand>
        <name>a divalent metal cation</name>
        <dbReference type="ChEBI" id="CHEBI:60240"/>
    </ligand>
</feature>
<dbReference type="GO" id="GO:0006654">
    <property type="term" value="P:phosphatidic acid biosynthetic process"/>
    <property type="evidence" value="ECO:0007669"/>
    <property type="project" value="InterPro"/>
</dbReference>
<evidence type="ECO:0000256" key="6">
    <source>
        <dbReference type="ARBA" id="ARBA00022516"/>
    </source>
</evidence>
<dbReference type="PANTHER" id="PTHR34299:SF1">
    <property type="entry name" value="DIACYLGLYCEROL KINASE"/>
    <property type="match status" value="1"/>
</dbReference>
<keyword evidence="13 22" id="KW-0067">ATP-binding</keyword>
<evidence type="ECO:0000256" key="10">
    <source>
        <dbReference type="ARBA" id="ARBA00022723"/>
    </source>
</evidence>
<evidence type="ECO:0000256" key="19">
    <source>
        <dbReference type="ARBA" id="ARBA00023264"/>
    </source>
</evidence>
<keyword evidence="16 24" id="KW-0443">Lipid metabolism</keyword>
<dbReference type="Pfam" id="PF01219">
    <property type="entry name" value="DAGK_prokar"/>
    <property type="match status" value="1"/>
</dbReference>
<feature type="binding site" evidence="22">
    <location>
        <begin position="104"/>
        <end position="106"/>
    </location>
    <ligand>
        <name>ATP</name>
        <dbReference type="ChEBI" id="CHEBI:30616"/>
    </ligand>
</feature>
<dbReference type="GO" id="GO:0046872">
    <property type="term" value="F:metal ion binding"/>
    <property type="evidence" value="ECO:0007669"/>
    <property type="project" value="UniProtKB-KW"/>
</dbReference>
<feature type="binding site" evidence="23">
    <location>
        <position position="95"/>
    </location>
    <ligand>
        <name>a divalent metal cation</name>
        <dbReference type="ChEBI" id="CHEBI:60240"/>
    </ligand>
</feature>
<evidence type="ECO:0000256" key="16">
    <source>
        <dbReference type="ARBA" id="ARBA00023098"/>
    </source>
</evidence>
<comment type="catalytic activity">
    <reaction evidence="24">
        <text>a 1,2-diacyl-sn-glycerol + ATP = a 1,2-diacyl-sn-glycero-3-phosphate + ADP + H(+)</text>
        <dbReference type="Rhea" id="RHEA:10272"/>
        <dbReference type="ChEBI" id="CHEBI:15378"/>
        <dbReference type="ChEBI" id="CHEBI:17815"/>
        <dbReference type="ChEBI" id="CHEBI:30616"/>
        <dbReference type="ChEBI" id="CHEBI:58608"/>
        <dbReference type="ChEBI" id="CHEBI:456216"/>
        <dbReference type="EC" id="2.7.1.107"/>
    </reaction>
</comment>